<evidence type="ECO:0000313" key="5">
    <source>
        <dbReference type="EMBL" id="EDL75977.1"/>
    </source>
</evidence>
<evidence type="ECO:0000256" key="2">
    <source>
        <dbReference type="ARBA" id="ARBA00022771"/>
    </source>
</evidence>
<evidence type="ECO:0000313" key="6">
    <source>
        <dbReference type="Proteomes" id="UP000234681"/>
    </source>
</evidence>
<evidence type="ECO:0000256" key="3">
    <source>
        <dbReference type="ARBA" id="ARBA00022833"/>
    </source>
</evidence>
<protein>
    <submittedName>
        <fullName evidence="5">RCG54697</fullName>
    </submittedName>
</protein>
<dbReference type="SUPFAM" id="SSF49899">
    <property type="entry name" value="Concanavalin A-like lectins/glucanases"/>
    <property type="match status" value="1"/>
</dbReference>
<dbReference type="PROSITE" id="PS50188">
    <property type="entry name" value="B302_SPRY"/>
    <property type="match status" value="1"/>
</dbReference>
<dbReference type="GO" id="GO:0008270">
    <property type="term" value="F:zinc ion binding"/>
    <property type="evidence" value="ECO:0007669"/>
    <property type="project" value="UniProtKB-KW"/>
</dbReference>
<gene>
    <name evidence="5" type="ORF">rCG_54697</name>
</gene>
<dbReference type="InterPro" id="IPR006574">
    <property type="entry name" value="PRY"/>
</dbReference>
<accession>A6KFN5</accession>
<dbReference type="InterPro" id="IPR050143">
    <property type="entry name" value="TRIM/RBCC"/>
</dbReference>
<dbReference type="InterPro" id="IPR043136">
    <property type="entry name" value="B30.2/SPRY_sf"/>
</dbReference>
<keyword evidence="2" id="KW-0863">Zinc-finger</keyword>
<evidence type="ECO:0000259" key="4">
    <source>
        <dbReference type="PROSITE" id="PS50188"/>
    </source>
</evidence>
<dbReference type="AlphaFoldDB" id="A6KFN5"/>
<dbReference type="Gene3D" id="2.60.120.920">
    <property type="match status" value="1"/>
</dbReference>
<dbReference type="EMBL" id="CH474045">
    <property type="protein sequence ID" value="EDL75977.1"/>
    <property type="molecule type" value="Genomic_DNA"/>
</dbReference>
<dbReference type="PRINTS" id="PR01407">
    <property type="entry name" value="BUTYPHLNCDUF"/>
</dbReference>
<sequence>MLTGGLSEAKVLFTVKDFYLKAMSHQPNHFPIQLREAYNFPLQYSALWKVIQQFTDHVTLDPKTAHPNLLISEARTCVTYTKERQCVPGFSRFTKSPVMLGIPRFNSGRHFWEVQGGKKLEWAVGICKADLSIGERQSPILQDAGRLFGRGTASMSQELIQTLS</sequence>
<feature type="domain" description="B30.2/SPRY" evidence="4">
    <location>
        <begin position="38"/>
        <end position="164"/>
    </location>
</feature>
<reference evidence="6" key="1">
    <citation type="submission" date="2005-09" db="EMBL/GenBank/DDBJ databases">
        <authorList>
            <person name="Mural R.J."/>
            <person name="Li P.W."/>
            <person name="Adams M.D."/>
            <person name="Amanatides P.G."/>
            <person name="Baden-Tillson H."/>
            <person name="Barnstead M."/>
            <person name="Chin S.H."/>
            <person name="Dew I."/>
            <person name="Evans C.A."/>
            <person name="Ferriera S."/>
            <person name="Flanigan M."/>
            <person name="Fosler C."/>
            <person name="Glodek A."/>
            <person name="Gu Z."/>
            <person name="Holt R.A."/>
            <person name="Jennings D."/>
            <person name="Kraft C.L."/>
            <person name="Lu F."/>
            <person name="Nguyen T."/>
            <person name="Nusskern D.R."/>
            <person name="Pfannkoch C.M."/>
            <person name="Sitter C."/>
            <person name="Sutton G.G."/>
            <person name="Venter J.C."/>
            <person name="Wang Z."/>
            <person name="Woodage T."/>
            <person name="Zheng X.H."/>
            <person name="Zhong F."/>
        </authorList>
    </citation>
    <scope>NUCLEOTIDE SEQUENCE [LARGE SCALE GENOMIC DNA]</scope>
    <source>
        <strain>BN</strain>
        <strain evidence="6">Sprague-Dawley</strain>
    </source>
</reference>
<dbReference type="InterPro" id="IPR003879">
    <property type="entry name" value="Butyrophylin_SPRY"/>
</dbReference>
<dbReference type="Proteomes" id="UP000234681">
    <property type="component" value="Chromosome 16"/>
</dbReference>
<dbReference type="PANTHER" id="PTHR24103">
    <property type="entry name" value="E3 UBIQUITIN-PROTEIN LIGASE TRIM"/>
    <property type="match status" value="1"/>
</dbReference>
<keyword evidence="3" id="KW-0862">Zinc</keyword>
<dbReference type="InterPro" id="IPR001870">
    <property type="entry name" value="B30.2/SPRY"/>
</dbReference>
<dbReference type="Pfam" id="PF13765">
    <property type="entry name" value="PRY"/>
    <property type="match status" value="1"/>
</dbReference>
<organism evidence="5 6">
    <name type="scientific">Rattus norvegicus</name>
    <name type="common">Rat</name>
    <dbReference type="NCBI Taxonomy" id="10116"/>
    <lineage>
        <taxon>Eukaryota</taxon>
        <taxon>Metazoa</taxon>
        <taxon>Chordata</taxon>
        <taxon>Craniata</taxon>
        <taxon>Vertebrata</taxon>
        <taxon>Euteleostomi</taxon>
        <taxon>Mammalia</taxon>
        <taxon>Eutheria</taxon>
        <taxon>Euarchontoglires</taxon>
        <taxon>Glires</taxon>
        <taxon>Rodentia</taxon>
        <taxon>Myomorpha</taxon>
        <taxon>Muroidea</taxon>
        <taxon>Muridae</taxon>
        <taxon>Murinae</taxon>
        <taxon>Rattus</taxon>
    </lineage>
</organism>
<keyword evidence="1" id="KW-0479">Metal-binding</keyword>
<dbReference type="InterPro" id="IPR013320">
    <property type="entry name" value="ConA-like_dom_sf"/>
</dbReference>
<name>A6KFN5_RAT</name>
<proteinExistence type="predicted"/>
<dbReference type="SMART" id="SM00589">
    <property type="entry name" value="PRY"/>
    <property type="match status" value="1"/>
</dbReference>
<evidence type="ECO:0000256" key="1">
    <source>
        <dbReference type="ARBA" id="ARBA00022723"/>
    </source>
</evidence>